<feature type="region of interest" description="Disordered" evidence="4">
    <location>
        <begin position="939"/>
        <end position="960"/>
    </location>
</feature>
<keyword evidence="8" id="KW-1185">Reference proteome</keyword>
<feature type="compositionally biased region" description="Basic and acidic residues" evidence="4">
    <location>
        <begin position="1889"/>
        <end position="1910"/>
    </location>
</feature>
<gene>
    <name evidence="7" type="ORF">TrCOL_g3534</name>
</gene>
<dbReference type="Gene3D" id="1.10.238.10">
    <property type="entry name" value="EF-hand"/>
    <property type="match status" value="1"/>
</dbReference>
<feature type="compositionally biased region" description="Basic and acidic residues" evidence="4">
    <location>
        <begin position="1329"/>
        <end position="1354"/>
    </location>
</feature>
<feature type="domain" description="C2" evidence="5">
    <location>
        <begin position="231"/>
        <end position="347"/>
    </location>
</feature>
<evidence type="ECO:0000256" key="3">
    <source>
        <dbReference type="SAM" id="Coils"/>
    </source>
</evidence>
<reference evidence="8" key="1">
    <citation type="journal article" date="2023" name="Commun. Biol.">
        <title>Genome analysis of Parmales, the sister group of diatoms, reveals the evolutionary specialization of diatoms from phago-mixotrophs to photoautotrophs.</title>
        <authorList>
            <person name="Ban H."/>
            <person name="Sato S."/>
            <person name="Yoshikawa S."/>
            <person name="Yamada K."/>
            <person name="Nakamura Y."/>
            <person name="Ichinomiya M."/>
            <person name="Sato N."/>
            <person name="Blanc-Mathieu R."/>
            <person name="Endo H."/>
            <person name="Kuwata A."/>
            <person name="Ogata H."/>
        </authorList>
    </citation>
    <scope>NUCLEOTIDE SEQUENCE [LARGE SCALE GENOMIC DNA]</scope>
</reference>
<dbReference type="SUPFAM" id="SSF49562">
    <property type="entry name" value="C2 domain (Calcium/lipid-binding domain, CaLB)"/>
    <property type="match status" value="1"/>
</dbReference>
<dbReference type="PROSITE" id="PS50222">
    <property type="entry name" value="EF_HAND_2"/>
    <property type="match status" value="1"/>
</dbReference>
<dbReference type="GO" id="GO:0005509">
    <property type="term" value="F:calcium ion binding"/>
    <property type="evidence" value="ECO:0007669"/>
    <property type="project" value="InterPro"/>
</dbReference>
<feature type="compositionally biased region" description="Basic and acidic residues" evidence="4">
    <location>
        <begin position="1964"/>
        <end position="1982"/>
    </location>
</feature>
<proteinExistence type="predicted"/>
<comment type="caution">
    <text evidence="7">The sequence shown here is derived from an EMBL/GenBank/DDBJ whole genome shotgun (WGS) entry which is preliminary data.</text>
</comment>
<feature type="coiled-coil region" evidence="3">
    <location>
        <begin position="553"/>
        <end position="580"/>
    </location>
</feature>
<evidence type="ECO:0000256" key="2">
    <source>
        <dbReference type="PROSITE-ProRule" id="PRU00023"/>
    </source>
</evidence>
<feature type="domain" description="EF-hand" evidence="6">
    <location>
        <begin position="1380"/>
        <end position="1415"/>
    </location>
</feature>
<keyword evidence="3" id="KW-0175">Coiled coil</keyword>
<evidence type="ECO:0000256" key="4">
    <source>
        <dbReference type="SAM" id="MobiDB-lite"/>
    </source>
</evidence>
<sequence length="2003" mass="226195">MGAVSGLKQAWYCYEDYTSLPPLTLRHERTSSVLMIASGRFKDLLADDNDGILKRDGVTGVEVKVEMRFEGEELYVPRDLNEMCSLHVHVCGISQPGSIRLSIQRSWTSSLELLRASSALLPAPGKANFGVLVKGLKAHYIGGMKVHWCAVSGDGVVSGRGIVRVEEVLKGGWFVGKKGSPRLGGEEDDRGGIWLEGTVAADEVEEVMEEVVHQTIQPHKIITLTTDKINETPPSSPDTPPVPVPLVLDTTIQVTTAVNLPTCSKRRSLYVVMKLGGVKLVTKTRLIPRNGTTVTWGEYFEFSGKAGDVIKCQVLDAKIMKAGKRMVGSFELTLGEIEEGPVIVEIMEHTATPRLPGGAPEGPAETRPNINGVCKIGIKSCTGTDEERSQFKVDNPPPPSLNDVTELLQDVPMMPKPKKPPDFKDTEEAKVFDSFTKPGSAFMSKDEFINYGTITVGAGEAGDAIKALGTEDMKTVVRISEGEEDEGERQVLKVLARNEFIARVIKFILEGSEATNWDVDFPRWLQYHRKHSGKLADGSTLQEAEIAGEEWMMEGVRDSLDKITATANALKDEIEVMKTERWKGCELGDWRDWSEDKERWSETVTQYLEMVDAVEMRYDLLDDGKVKYDDVIDGLVLDSETMIREGMEIKDLFRKVNDHLFDECQKALEGFEPLEVERFHDLYGGIVEATKRHSKSIKRAKEIKEAIWAAYEFMLVENGEEIAEQWESDLEKIGGDTVHKIKQLKESTKRVKIPTSQGATWGMPRVTEKGRKEGIESNVRTEGVSLRTKGQKDENYKSGGELFKEVRLQRKQEVENMASLSTQLDWDIIDYYLRTANEGDYTPARFKATVDEHILGIFKRGTGYEDTVETEAAGGLDEREGERGMVEALGNEVGRTYDEFYNDIDGDNVNPRTMVKEASRRASSRLWRDIEEGVVIKQGGMVPSPSEKKSEAPRSPTNPMKFDQKLSFSLNEASLKALRRQSTPNESLILQYIFAGASPNLSLDDLLKAIQEREEVERRVSEAESWEIQVPFYFRDEPVYKKAVREGKSLKECEQLYKDWNEAREKSLELEEARKHRQRNIKPWENCPSELRRLFEETEGLEGDAKKEQIREILDSDYTLESTPFKNGLTALHVASVRGDTDIIVVLMERGGKERKDRWGRWPRDYTRDRNILRELGMLRTTQPLCELRSTLKRRVMQKVKYLVSGRGGESGIAEDYDFINKTLYVMWDGSDDKVQVPIHMCALRKCLIDSEPQMKLFEDISARVHALRNRLCRESAIRVAEAVLYEATEYAFDFITHFQEDVWNDIITETVGEMAISEASEDMAEAIAEQKRREEEERERREREERRKEEERQRAIRYRNRVKEFAGKQVQRLLDQTVPWLSTLTYYFRKFDQDGSNTLSAVEIVAALRMLGISKEVQHSNSAIIELFTKFRRMETEMTLREFLEDMPKEVYEAIRIHGDKERKKVDAKRRMLLGIGNTIKVDEKKARFEKAESKRGKKIRQRLVEKVMPPSSADVCKAVMSELVTSIVTSKNETRAISSWFKCKAEVGFDSNAFSKKFAANVTCIVGDICIFSFDGEQVLPKPKPDMNDDGAMERFEKILQEYGVTFDEMLEEFGDVIDMHDAGSVAEACAVGLMERLGEDSREMYLEIKKKLLKALLVPLEFERLLVAWKDGKIDRVVFEHISKEEGTGGKVKKVFLDDFKKRALSVGFSFSDRNSYISSPHIERIDDDPDGELLGHHGDDQDLGNVKLVCRRAGLGIDTIDILSSICDIGFALQRVFELTGGFKKNKPNKIKKERSRFTYDGGTMRFVVTKEGDGCVQEATLASEGLIECFMKLTSIESLRKGNKRDFEDIETIKRLHELGIRKAKLEGEVSENSGRDSGGSWRDSLERKKQVEGEGGKEEGREDEGREEEEEQAGNDDDSEELPELEDTEGADAAIDAVVTASTLGGSRKNLASVEGGAAHDGKEMGKENPIGDKATKPTVEIVKSIPPLAEIGNFEK</sequence>
<feature type="repeat" description="ANK" evidence="2">
    <location>
        <begin position="1127"/>
        <end position="1151"/>
    </location>
</feature>
<dbReference type="InterPro" id="IPR011992">
    <property type="entry name" value="EF-hand-dom_pair"/>
</dbReference>
<name>A0A9W7FY72_9STRA</name>
<protein>
    <submittedName>
        <fullName evidence="7">Uncharacterized protein</fullName>
    </submittedName>
</protein>
<dbReference type="InterPro" id="IPR018247">
    <property type="entry name" value="EF_Hand_1_Ca_BS"/>
</dbReference>
<dbReference type="OrthoDB" id="194358at2759"/>
<dbReference type="InterPro" id="IPR035892">
    <property type="entry name" value="C2_domain_sf"/>
</dbReference>
<dbReference type="SMART" id="SM00239">
    <property type="entry name" value="C2"/>
    <property type="match status" value="1"/>
</dbReference>
<dbReference type="PROSITE" id="PS00018">
    <property type="entry name" value="EF_HAND_1"/>
    <property type="match status" value="1"/>
</dbReference>
<dbReference type="PROSITE" id="PS50297">
    <property type="entry name" value="ANK_REP_REGION"/>
    <property type="match status" value="1"/>
</dbReference>
<evidence type="ECO:0000313" key="7">
    <source>
        <dbReference type="EMBL" id="GMI23216.1"/>
    </source>
</evidence>
<dbReference type="Proteomes" id="UP001165065">
    <property type="component" value="Unassembled WGS sequence"/>
</dbReference>
<evidence type="ECO:0000259" key="6">
    <source>
        <dbReference type="PROSITE" id="PS50222"/>
    </source>
</evidence>
<keyword evidence="1" id="KW-0106">Calcium</keyword>
<dbReference type="InterPro" id="IPR002048">
    <property type="entry name" value="EF_hand_dom"/>
</dbReference>
<dbReference type="InterPro" id="IPR002110">
    <property type="entry name" value="Ankyrin_rpt"/>
</dbReference>
<accession>A0A9W7FY72</accession>
<feature type="region of interest" description="Disordered" evidence="4">
    <location>
        <begin position="1328"/>
        <end position="1354"/>
    </location>
</feature>
<dbReference type="Gene3D" id="2.60.40.150">
    <property type="entry name" value="C2 domain"/>
    <property type="match status" value="1"/>
</dbReference>
<dbReference type="EMBL" id="BRYA01000564">
    <property type="protein sequence ID" value="GMI23216.1"/>
    <property type="molecule type" value="Genomic_DNA"/>
</dbReference>
<evidence type="ECO:0000259" key="5">
    <source>
        <dbReference type="PROSITE" id="PS50004"/>
    </source>
</evidence>
<dbReference type="PROSITE" id="PS50088">
    <property type="entry name" value="ANK_REPEAT"/>
    <property type="match status" value="1"/>
</dbReference>
<feature type="region of interest" description="Disordered" evidence="4">
    <location>
        <begin position="1874"/>
        <end position="1985"/>
    </location>
</feature>
<dbReference type="SUPFAM" id="SSF47473">
    <property type="entry name" value="EF-hand"/>
    <property type="match status" value="1"/>
</dbReference>
<dbReference type="PROSITE" id="PS50004">
    <property type="entry name" value="C2"/>
    <property type="match status" value="1"/>
</dbReference>
<evidence type="ECO:0000256" key="1">
    <source>
        <dbReference type="ARBA" id="ARBA00022837"/>
    </source>
</evidence>
<dbReference type="InterPro" id="IPR000008">
    <property type="entry name" value="C2_dom"/>
</dbReference>
<organism evidence="7 8">
    <name type="scientific">Triparma columacea</name>
    <dbReference type="NCBI Taxonomy" id="722753"/>
    <lineage>
        <taxon>Eukaryota</taxon>
        <taxon>Sar</taxon>
        <taxon>Stramenopiles</taxon>
        <taxon>Ochrophyta</taxon>
        <taxon>Bolidophyceae</taxon>
        <taxon>Parmales</taxon>
        <taxon>Triparmaceae</taxon>
        <taxon>Triparma</taxon>
    </lineage>
</organism>
<evidence type="ECO:0000313" key="8">
    <source>
        <dbReference type="Proteomes" id="UP001165065"/>
    </source>
</evidence>
<feature type="compositionally biased region" description="Acidic residues" evidence="4">
    <location>
        <begin position="1911"/>
        <end position="1936"/>
    </location>
</feature>
<keyword evidence="2" id="KW-0040">ANK repeat</keyword>